<dbReference type="EMBL" id="CP134500">
    <property type="protein sequence ID" value="WNF30020.1"/>
    <property type="molecule type" value="Genomic_DNA"/>
</dbReference>
<evidence type="ECO:0000313" key="3">
    <source>
        <dbReference type="Proteomes" id="UP001303236"/>
    </source>
</evidence>
<organism evidence="2 3">
    <name type="scientific">Streptomyces durocortorensis</name>
    <dbReference type="NCBI Taxonomy" id="2811104"/>
    <lineage>
        <taxon>Bacteria</taxon>
        <taxon>Bacillati</taxon>
        <taxon>Actinomycetota</taxon>
        <taxon>Actinomycetes</taxon>
        <taxon>Kitasatosporales</taxon>
        <taxon>Streptomycetaceae</taxon>
        <taxon>Streptomyces</taxon>
    </lineage>
</organism>
<evidence type="ECO:0000313" key="2">
    <source>
        <dbReference type="EMBL" id="WNF30020.1"/>
    </source>
</evidence>
<dbReference type="Proteomes" id="UP001303236">
    <property type="component" value="Chromosome"/>
</dbReference>
<evidence type="ECO:0000256" key="1">
    <source>
        <dbReference type="SAM" id="MobiDB-lite"/>
    </source>
</evidence>
<protein>
    <submittedName>
        <fullName evidence="2">Uncharacterized protein</fullName>
    </submittedName>
</protein>
<feature type="region of interest" description="Disordered" evidence="1">
    <location>
        <begin position="1"/>
        <end position="22"/>
    </location>
</feature>
<keyword evidence="3" id="KW-1185">Reference proteome</keyword>
<sequence length="74" mass="8030">MMGRRRSVEAPPEGSQFGHITDLVSRPQQIAVPQLLCRGDHLTGDVGAEDLRAIARHGLGHYAEALTDITRGRA</sequence>
<gene>
    <name evidence="2" type="ORF">RI138_26095</name>
</gene>
<proteinExistence type="predicted"/>
<accession>A0ABY9W1I9</accession>
<name>A0ABY9W1I9_9ACTN</name>
<reference evidence="2 3" key="1">
    <citation type="submission" date="2023-09" db="EMBL/GenBank/DDBJ databases">
        <title>Genome completion map analysis of the actinomycetes C11-1.</title>
        <authorList>
            <person name="Qin P."/>
            <person name="Guan P."/>
        </authorList>
    </citation>
    <scope>NUCLEOTIDE SEQUENCE [LARGE SCALE GENOMIC DNA]</scope>
    <source>
        <strain evidence="2 3">C11-1</strain>
    </source>
</reference>